<dbReference type="Proteomes" id="UP000008311">
    <property type="component" value="Unassembled WGS sequence"/>
</dbReference>
<name>B9RLT7_RICCO</name>
<keyword evidence="10" id="KW-1185">Reference proteome</keyword>
<comment type="function">
    <text evidence="7">Catalyzes the conversion of methylthioalkyl glucosinolates of any chain length into methylsulfinylalkyl glucosinolates.</text>
</comment>
<dbReference type="AlphaFoldDB" id="B9RLT7"/>
<dbReference type="EC" id="1.-.-.-" evidence="8"/>
<dbReference type="STRING" id="3988.B9RLT7"/>
<dbReference type="InterPro" id="IPR036188">
    <property type="entry name" value="FAD/NAD-bd_sf"/>
</dbReference>
<sequence length="457" mass="52474">MVSDFTRSKNVCVIGAGPSGLVAARELRKEGHRVVLLEQKDDVGGQWLYEANVESEHPLGKKKFLEVHSSIYASLRLVSPREIMGYTDFPFLVKKGRDMRRFPGHRELWLYLKDFCDSFGLREMIRFNTRVEYVGMLDYDELRNDLKWVVKSKEKDSEKAVEEVFDAVVVATGHYSHPKLPFIKGMETWKRKQMHSHIYRVPEPFRNEVVVVVGNSLSGQDISMELVEVAKEVHLSSKSLDVTLGLSKVISKHENLHLRPQIESLEEDGRVLFADGSQVIADTILYCTGYTYTFPFLDTKGIVVVEDDRVGPLYEHTFPPSLAPSLSFVGIPRKIIGFPFFESQAKWIAQLLSGKRTLPSWDDMMLSIKQFYQSRDTAGIPKHNTHDIADFEYCDRYADHIGFPHLEEWRKQLCLSALVNANDNLETYRDSWDDHDLLQEALQSPHFTQLGVQDFIV</sequence>
<dbReference type="EMBL" id="EQ973788">
    <property type="protein sequence ID" value="EEF47812.1"/>
    <property type="molecule type" value="Genomic_DNA"/>
</dbReference>
<dbReference type="Gene3D" id="3.50.50.60">
    <property type="entry name" value="FAD/NAD(P)-binding domain"/>
    <property type="match status" value="2"/>
</dbReference>
<dbReference type="GO" id="GO:0004497">
    <property type="term" value="F:monooxygenase activity"/>
    <property type="evidence" value="ECO:0000318"/>
    <property type="project" value="GO_Central"/>
</dbReference>
<dbReference type="GO" id="GO:0004499">
    <property type="term" value="F:N,N-dimethylaniline monooxygenase activity"/>
    <property type="evidence" value="ECO:0007669"/>
    <property type="project" value="InterPro"/>
</dbReference>
<dbReference type="InterPro" id="IPR000960">
    <property type="entry name" value="Flavin_mOase"/>
</dbReference>
<evidence type="ECO:0000256" key="3">
    <source>
        <dbReference type="ARBA" id="ARBA00022630"/>
    </source>
</evidence>
<comment type="cofactor">
    <cofactor evidence="1 8">
        <name>FAD</name>
        <dbReference type="ChEBI" id="CHEBI:57692"/>
    </cofactor>
</comment>
<dbReference type="SUPFAM" id="SSF51905">
    <property type="entry name" value="FAD/NAD(P)-binding domain"/>
    <property type="match status" value="2"/>
</dbReference>
<evidence type="ECO:0000256" key="1">
    <source>
        <dbReference type="ARBA" id="ARBA00001974"/>
    </source>
</evidence>
<dbReference type="GO" id="GO:0050660">
    <property type="term" value="F:flavin adenine dinucleotide binding"/>
    <property type="evidence" value="ECO:0007669"/>
    <property type="project" value="InterPro"/>
</dbReference>
<comment type="similarity">
    <text evidence="2 8">Belongs to the FMO family.</text>
</comment>
<keyword evidence="8 9" id="KW-0503">Monooxygenase</keyword>
<evidence type="ECO:0000256" key="2">
    <source>
        <dbReference type="ARBA" id="ARBA00009183"/>
    </source>
</evidence>
<evidence type="ECO:0000256" key="5">
    <source>
        <dbReference type="ARBA" id="ARBA00022857"/>
    </source>
</evidence>
<dbReference type="InterPro" id="IPR020946">
    <property type="entry name" value="Flavin_mOase-like"/>
</dbReference>
<evidence type="ECO:0000256" key="8">
    <source>
        <dbReference type="RuleBase" id="RU361177"/>
    </source>
</evidence>
<dbReference type="FunFam" id="3.50.50.60:FF:000147">
    <property type="entry name" value="Flavin-containing monooxygenase"/>
    <property type="match status" value="1"/>
</dbReference>
<keyword evidence="4 8" id="KW-0274">FAD</keyword>
<dbReference type="OrthoDB" id="66881at2759"/>
<gene>
    <name evidence="9" type="ORF">RCOM_1470740</name>
</gene>
<evidence type="ECO:0000313" key="10">
    <source>
        <dbReference type="Proteomes" id="UP000008311"/>
    </source>
</evidence>
<dbReference type="FunCoup" id="B9RLT7">
    <property type="interactions" value="370"/>
</dbReference>
<accession>B9RLT7</accession>
<dbReference type="OMA" id="CCTGYDI"/>
<dbReference type="InterPro" id="IPR050346">
    <property type="entry name" value="FMO-like"/>
</dbReference>
<dbReference type="KEGG" id="rcu:8284481"/>
<evidence type="ECO:0000256" key="6">
    <source>
        <dbReference type="ARBA" id="ARBA00023002"/>
    </source>
</evidence>
<keyword evidence="6 8" id="KW-0560">Oxidoreductase</keyword>
<dbReference type="InParanoid" id="B9RLT7"/>
<dbReference type="GO" id="GO:0050661">
    <property type="term" value="F:NADP binding"/>
    <property type="evidence" value="ECO:0007669"/>
    <property type="project" value="InterPro"/>
</dbReference>
<keyword evidence="5" id="KW-0521">NADP</keyword>
<dbReference type="PIRSF" id="PIRSF000332">
    <property type="entry name" value="FMO"/>
    <property type="match status" value="1"/>
</dbReference>
<dbReference type="PANTHER" id="PTHR23023">
    <property type="entry name" value="DIMETHYLANILINE MONOOXYGENASE"/>
    <property type="match status" value="1"/>
</dbReference>
<dbReference type="Pfam" id="PF00743">
    <property type="entry name" value="FMO-like"/>
    <property type="match status" value="2"/>
</dbReference>
<evidence type="ECO:0000256" key="4">
    <source>
        <dbReference type="ARBA" id="ARBA00022827"/>
    </source>
</evidence>
<evidence type="ECO:0000256" key="7">
    <source>
        <dbReference type="ARBA" id="ARBA00058243"/>
    </source>
</evidence>
<dbReference type="eggNOG" id="KOG1399">
    <property type="taxonomic scope" value="Eukaryota"/>
</dbReference>
<reference evidence="10" key="1">
    <citation type="journal article" date="2010" name="Nat. Biotechnol.">
        <title>Draft genome sequence of the oilseed species Ricinus communis.</title>
        <authorList>
            <person name="Chan A.P."/>
            <person name="Crabtree J."/>
            <person name="Zhao Q."/>
            <person name="Lorenzi H."/>
            <person name="Orvis J."/>
            <person name="Puiu D."/>
            <person name="Melake-Berhan A."/>
            <person name="Jones K.M."/>
            <person name="Redman J."/>
            <person name="Chen G."/>
            <person name="Cahoon E.B."/>
            <person name="Gedil M."/>
            <person name="Stanke M."/>
            <person name="Haas B.J."/>
            <person name="Wortman J.R."/>
            <person name="Fraser-Liggett C.M."/>
            <person name="Ravel J."/>
            <person name="Rabinowicz P.D."/>
        </authorList>
    </citation>
    <scope>NUCLEOTIDE SEQUENCE [LARGE SCALE GENOMIC DNA]</scope>
    <source>
        <strain evidence="10">cv. Hale</strain>
    </source>
</reference>
<proteinExistence type="inferred from homology"/>
<dbReference type="PRINTS" id="PR00370">
    <property type="entry name" value="FMOXYGENASE"/>
</dbReference>
<protein>
    <recommendedName>
        <fullName evidence="8">Flavin-containing monooxygenase</fullName>
        <ecNumber evidence="8">1.-.-.-</ecNumber>
    </recommendedName>
</protein>
<keyword evidence="3 8" id="KW-0285">Flavoprotein</keyword>
<organism evidence="9 10">
    <name type="scientific">Ricinus communis</name>
    <name type="common">Castor bean</name>
    <dbReference type="NCBI Taxonomy" id="3988"/>
    <lineage>
        <taxon>Eukaryota</taxon>
        <taxon>Viridiplantae</taxon>
        <taxon>Streptophyta</taxon>
        <taxon>Embryophyta</taxon>
        <taxon>Tracheophyta</taxon>
        <taxon>Spermatophyta</taxon>
        <taxon>Magnoliopsida</taxon>
        <taxon>eudicotyledons</taxon>
        <taxon>Gunneridae</taxon>
        <taxon>Pentapetalae</taxon>
        <taxon>rosids</taxon>
        <taxon>fabids</taxon>
        <taxon>Malpighiales</taxon>
        <taxon>Euphorbiaceae</taxon>
        <taxon>Acalyphoideae</taxon>
        <taxon>Acalypheae</taxon>
        <taxon>Ricinus</taxon>
    </lineage>
</organism>
<evidence type="ECO:0000313" key="9">
    <source>
        <dbReference type="EMBL" id="EEF47812.1"/>
    </source>
</evidence>